<dbReference type="Proteomes" id="UP000324800">
    <property type="component" value="Unassembled WGS sequence"/>
</dbReference>
<organism evidence="2 3">
    <name type="scientific">Streblomastix strix</name>
    <dbReference type="NCBI Taxonomy" id="222440"/>
    <lineage>
        <taxon>Eukaryota</taxon>
        <taxon>Metamonada</taxon>
        <taxon>Preaxostyla</taxon>
        <taxon>Oxymonadida</taxon>
        <taxon>Streblomastigidae</taxon>
        <taxon>Streblomastix</taxon>
    </lineage>
</organism>
<reference evidence="2 3" key="1">
    <citation type="submission" date="2019-03" db="EMBL/GenBank/DDBJ databases">
        <title>Single cell metagenomics reveals metabolic interactions within the superorganism composed of flagellate Streblomastix strix and complex community of Bacteroidetes bacteria on its surface.</title>
        <authorList>
            <person name="Treitli S.C."/>
            <person name="Kolisko M."/>
            <person name="Husnik F."/>
            <person name="Keeling P."/>
            <person name="Hampl V."/>
        </authorList>
    </citation>
    <scope>NUCLEOTIDE SEQUENCE [LARGE SCALE GENOMIC DNA]</scope>
    <source>
        <strain evidence="2">ST1C</strain>
    </source>
</reference>
<protein>
    <submittedName>
        <fullName evidence="2">Uncharacterized protein</fullName>
    </submittedName>
</protein>
<feature type="compositionally biased region" description="Basic and acidic residues" evidence="1">
    <location>
        <begin position="1"/>
        <end position="13"/>
    </location>
</feature>
<comment type="caution">
    <text evidence="2">The sequence shown here is derived from an EMBL/GenBank/DDBJ whole genome shotgun (WGS) entry which is preliminary data.</text>
</comment>
<proteinExistence type="predicted"/>
<feature type="compositionally biased region" description="Polar residues" evidence="1">
    <location>
        <begin position="27"/>
        <end position="41"/>
    </location>
</feature>
<dbReference type="AlphaFoldDB" id="A0A5J4V2S5"/>
<sequence length="86" mass="9573">FHKRVVEQQEREQQSQSTVKGLELKETTNSGVSQQTLISNSSEGLGIQNETIQYEVETQQAETLVGSMDNVEAESYSLTQNPIVQS</sequence>
<feature type="region of interest" description="Disordered" evidence="1">
    <location>
        <begin position="1"/>
        <end position="41"/>
    </location>
</feature>
<name>A0A5J4V2S5_9EUKA</name>
<evidence type="ECO:0000313" key="2">
    <source>
        <dbReference type="EMBL" id="KAA6376355.1"/>
    </source>
</evidence>
<evidence type="ECO:0000313" key="3">
    <source>
        <dbReference type="Proteomes" id="UP000324800"/>
    </source>
</evidence>
<dbReference type="EMBL" id="SNRW01010581">
    <property type="protein sequence ID" value="KAA6376355.1"/>
    <property type="molecule type" value="Genomic_DNA"/>
</dbReference>
<evidence type="ECO:0000256" key="1">
    <source>
        <dbReference type="SAM" id="MobiDB-lite"/>
    </source>
</evidence>
<gene>
    <name evidence="2" type="ORF">EZS28_028117</name>
</gene>
<feature type="non-terminal residue" evidence="2">
    <location>
        <position position="1"/>
    </location>
</feature>
<accession>A0A5J4V2S5</accession>